<organism evidence="1 2">
    <name type="scientific">Stentor coeruleus</name>
    <dbReference type="NCBI Taxonomy" id="5963"/>
    <lineage>
        <taxon>Eukaryota</taxon>
        <taxon>Sar</taxon>
        <taxon>Alveolata</taxon>
        <taxon>Ciliophora</taxon>
        <taxon>Postciliodesmatophora</taxon>
        <taxon>Heterotrichea</taxon>
        <taxon>Heterotrichida</taxon>
        <taxon>Stentoridae</taxon>
        <taxon>Stentor</taxon>
    </lineage>
</organism>
<sequence>MRTCNSRKPITYRDIQELASPRRAPSEKLNQKNPFDDIESQDDEYCELSVSILSENSFDNQEKPITPDMIAREELINSVKLSLVELKNEATLYIQSSDRAVKESNKIIRESALSLESYGHDLTTMNFLNELRLSVKTLHEKLEKNEELFSPKKFGDGEIKNVVKSFGEMENNEVKEKSIVDNSKIGTKCSCMLL</sequence>
<dbReference type="EMBL" id="MPUH01000348">
    <property type="protein sequence ID" value="OMJ82222.1"/>
    <property type="molecule type" value="Genomic_DNA"/>
</dbReference>
<name>A0A1R2BZK9_9CILI</name>
<proteinExistence type="predicted"/>
<keyword evidence="2" id="KW-1185">Reference proteome</keyword>
<dbReference type="Proteomes" id="UP000187209">
    <property type="component" value="Unassembled WGS sequence"/>
</dbReference>
<evidence type="ECO:0000313" key="1">
    <source>
        <dbReference type="EMBL" id="OMJ82222.1"/>
    </source>
</evidence>
<reference evidence="1 2" key="1">
    <citation type="submission" date="2016-11" db="EMBL/GenBank/DDBJ databases">
        <title>The macronuclear genome of Stentor coeruleus: a giant cell with tiny introns.</title>
        <authorList>
            <person name="Slabodnick M."/>
            <person name="Ruby J.G."/>
            <person name="Reiff S.B."/>
            <person name="Swart E.C."/>
            <person name="Gosai S."/>
            <person name="Prabakaran S."/>
            <person name="Witkowska E."/>
            <person name="Larue G.E."/>
            <person name="Fisher S."/>
            <person name="Freeman R.M."/>
            <person name="Gunawardena J."/>
            <person name="Chu W."/>
            <person name="Stover N.A."/>
            <person name="Gregory B.D."/>
            <person name="Nowacki M."/>
            <person name="Derisi J."/>
            <person name="Roy S.W."/>
            <person name="Marshall W.F."/>
            <person name="Sood P."/>
        </authorList>
    </citation>
    <scope>NUCLEOTIDE SEQUENCE [LARGE SCALE GENOMIC DNA]</scope>
    <source>
        <strain evidence="1">WM001</strain>
    </source>
</reference>
<gene>
    <name evidence="1" type="ORF">SteCoe_17121</name>
</gene>
<accession>A0A1R2BZK9</accession>
<comment type="caution">
    <text evidence="1">The sequence shown here is derived from an EMBL/GenBank/DDBJ whole genome shotgun (WGS) entry which is preliminary data.</text>
</comment>
<protein>
    <submittedName>
        <fullName evidence="1">Uncharacterized protein</fullName>
    </submittedName>
</protein>
<dbReference type="AlphaFoldDB" id="A0A1R2BZK9"/>
<evidence type="ECO:0000313" key="2">
    <source>
        <dbReference type="Proteomes" id="UP000187209"/>
    </source>
</evidence>